<comment type="caution">
    <text evidence="13">The sequence shown here is derived from an EMBL/GenBank/DDBJ whole genome shotgun (WGS) entry which is preliminary data.</text>
</comment>
<evidence type="ECO:0000256" key="1">
    <source>
        <dbReference type="ARBA" id="ARBA00000085"/>
    </source>
</evidence>
<dbReference type="Pfam" id="PF00672">
    <property type="entry name" value="HAMP"/>
    <property type="match status" value="1"/>
</dbReference>
<dbReference type="InterPro" id="IPR036890">
    <property type="entry name" value="HATPase_C_sf"/>
</dbReference>
<feature type="domain" description="HAMP" evidence="12">
    <location>
        <begin position="173"/>
        <end position="226"/>
    </location>
</feature>
<keyword evidence="5" id="KW-0808">Transferase</keyword>
<dbReference type="SMART" id="SM00304">
    <property type="entry name" value="HAMP"/>
    <property type="match status" value="1"/>
</dbReference>
<feature type="transmembrane region" description="Helical" evidence="10">
    <location>
        <begin position="7"/>
        <end position="30"/>
    </location>
</feature>
<dbReference type="CDD" id="cd00075">
    <property type="entry name" value="HATPase"/>
    <property type="match status" value="1"/>
</dbReference>
<evidence type="ECO:0000259" key="11">
    <source>
        <dbReference type="PROSITE" id="PS50109"/>
    </source>
</evidence>
<evidence type="ECO:0000313" key="14">
    <source>
        <dbReference type="Proteomes" id="UP000028007"/>
    </source>
</evidence>
<dbReference type="InterPro" id="IPR003660">
    <property type="entry name" value="HAMP_dom"/>
</dbReference>
<keyword evidence="9" id="KW-0902">Two-component regulatory system</keyword>
<dbReference type="PANTHER" id="PTHR42878:SF7">
    <property type="entry name" value="SENSOR HISTIDINE KINASE GLRK"/>
    <property type="match status" value="1"/>
</dbReference>
<dbReference type="Pfam" id="PF00512">
    <property type="entry name" value="HisKA"/>
    <property type="match status" value="1"/>
</dbReference>
<evidence type="ECO:0000259" key="12">
    <source>
        <dbReference type="PROSITE" id="PS50885"/>
    </source>
</evidence>
<dbReference type="InterPro" id="IPR036097">
    <property type="entry name" value="HisK_dim/P_sf"/>
</dbReference>
<dbReference type="OrthoDB" id="594725at2"/>
<dbReference type="SUPFAM" id="SSF158472">
    <property type="entry name" value="HAMP domain-like"/>
    <property type="match status" value="1"/>
</dbReference>
<dbReference type="GO" id="GO:0005524">
    <property type="term" value="F:ATP binding"/>
    <property type="evidence" value="ECO:0007669"/>
    <property type="project" value="UniProtKB-KW"/>
</dbReference>
<proteinExistence type="predicted"/>
<dbReference type="GO" id="GO:0000156">
    <property type="term" value="F:phosphorelay response regulator activity"/>
    <property type="evidence" value="ECO:0007669"/>
    <property type="project" value="TreeGrafter"/>
</dbReference>
<keyword evidence="14" id="KW-1185">Reference proteome</keyword>
<dbReference type="EC" id="2.7.13.3" evidence="3"/>
<gene>
    <name evidence="13" type="ORF">N180_17395</name>
</gene>
<evidence type="ECO:0000256" key="10">
    <source>
        <dbReference type="SAM" id="Phobius"/>
    </source>
</evidence>
<dbReference type="Gene3D" id="1.10.287.130">
    <property type="match status" value="1"/>
</dbReference>
<feature type="domain" description="Histidine kinase" evidence="11">
    <location>
        <begin position="234"/>
        <end position="451"/>
    </location>
</feature>
<keyword evidence="6" id="KW-0547">Nucleotide-binding</keyword>
<dbReference type="CDD" id="cd00082">
    <property type="entry name" value="HisKA"/>
    <property type="match status" value="1"/>
</dbReference>
<keyword evidence="10" id="KW-0812">Transmembrane</keyword>
<keyword evidence="8" id="KW-0067">ATP-binding</keyword>
<dbReference type="eggNOG" id="COG2205">
    <property type="taxonomic scope" value="Bacteria"/>
</dbReference>
<organism evidence="13 14">
    <name type="scientific">Pedobacter antarcticus 4BY</name>
    <dbReference type="NCBI Taxonomy" id="1358423"/>
    <lineage>
        <taxon>Bacteria</taxon>
        <taxon>Pseudomonadati</taxon>
        <taxon>Bacteroidota</taxon>
        <taxon>Sphingobacteriia</taxon>
        <taxon>Sphingobacteriales</taxon>
        <taxon>Sphingobacteriaceae</taxon>
        <taxon>Pedobacter</taxon>
    </lineage>
</organism>
<dbReference type="GO" id="GO:0000155">
    <property type="term" value="F:phosphorelay sensor kinase activity"/>
    <property type="evidence" value="ECO:0007669"/>
    <property type="project" value="InterPro"/>
</dbReference>
<evidence type="ECO:0000256" key="8">
    <source>
        <dbReference type="ARBA" id="ARBA00022840"/>
    </source>
</evidence>
<keyword evidence="4" id="KW-0597">Phosphoprotein</keyword>
<dbReference type="InterPro" id="IPR004358">
    <property type="entry name" value="Sig_transdc_His_kin-like_C"/>
</dbReference>
<dbReference type="InterPro" id="IPR003661">
    <property type="entry name" value="HisK_dim/P_dom"/>
</dbReference>
<comment type="subcellular location">
    <subcellularLocation>
        <location evidence="2">Membrane</location>
    </subcellularLocation>
</comment>
<keyword evidence="10" id="KW-1133">Transmembrane helix</keyword>
<evidence type="ECO:0000256" key="6">
    <source>
        <dbReference type="ARBA" id="ARBA00022741"/>
    </source>
</evidence>
<dbReference type="RefSeq" id="WP_037441717.1">
    <property type="nucleotide sequence ID" value="NZ_JNFF01000069.1"/>
</dbReference>
<sequence length="453" mass="51149">MRIQSKITLLFFTIATAGLILINAVIFYFVSAFNFDDFFKRLEARVNLAAEINVHPDQNSASYREVRTRYLEKLEMEREYIVKLENSGQFKKPLELPASFYQDVIQKGKARYNRDKDFFAGSLFKTDQGDYMVIITASNPSGFEELTTLKKILIIVFFIAIFLTYLVGKIFSHYTVKPVKTVIRSVNKISADNLHMRLSELEGKDEISELVQTFNNMLNRLETAFATQNNFVSNASHELKTPMSVITSESELLLSQPDLSDKARASAKVILSHAEKLAAITTSLLGLAQTGFDGKRQNWQKIRVDELVMMVADSVKKIDPESNVQINFDTLPEDDTSLYTDGNINLLQLALSNIVLNACKYSNNQLVEVRVASDKERISLIVTDKGIGIPQNEQQHIFEPFFRASNTTEFDGFGIGLPLTLNIIRIHKGSIGIISEEKIGTEMRIILPVSSEF</sequence>
<keyword evidence="10" id="KW-0472">Membrane</keyword>
<dbReference type="GO" id="GO:0016020">
    <property type="term" value="C:membrane"/>
    <property type="evidence" value="ECO:0007669"/>
    <property type="project" value="UniProtKB-SubCell"/>
</dbReference>
<keyword evidence="7 13" id="KW-0418">Kinase</keyword>
<dbReference type="GO" id="GO:0007234">
    <property type="term" value="P:osmosensory signaling via phosphorelay pathway"/>
    <property type="evidence" value="ECO:0007669"/>
    <property type="project" value="TreeGrafter"/>
</dbReference>
<dbReference type="SMART" id="SM00388">
    <property type="entry name" value="HisKA"/>
    <property type="match status" value="1"/>
</dbReference>
<protein>
    <recommendedName>
        <fullName evidence="3">histidine kinase</fullName>
        <ecNumber evidence="3">2.7.13.3</ecNumber>
    </recommendedName>
</protein>
<dbReference type="PROSITE" id="PS50109">
    <property type="entry name" value="HIS_KIN"/>
    <property type="match status" value="1"/>
</dbReference>
<dbReference type="Gene3D" id="3.30.565.10">
    <property type="entry name" value="Histidine kinase-like ATPase, C-terminal domain"/>
    <property type="match status" value="1"/>
</dbReference>
<dbReference type="SUPFAM" id="SSF47384">
    <property type="entry name" value="Homodimeric domain of signal transducing histidine kinase"/>
    <property type="match status" value="1"/>
</dbReference>
<evidence type="ECO:0000256" key="2">
    <source>
        <dbReference type="ARBA" id="ARBA00004370"/>
    </source>
</evidence>
<accession>A0A081PFZ1</accession>
<name>A0A081PFZ1_9SPHI</name>
<dbReference type="AlphaFoldDB" id="A0A081PFZ1"/>
<evidence type="ECO:0000256" key="5">
    <source>
        <dbReference type="ARBA" id="ARBA00022679"/>
    </source>
</evidence>
<dbReference type="InterPro" id="IPR003594">
    <property type="entry name" value="HATPase_dom"/>
</dbReference>
<dbReference type="PRINTS" id="PR00344">
    <property type="entry name" value="BCTRLSENSOR"/>
</dbReference>
<dbReference type="SUPFAM" id="SSF55874">
    <property type="entry name" value="ATPase domain of HSP90 chaperone/DNA topoisomerase II/histidine kinase"/>
    <property type="match status" value="1"/>
</dbReference>
<dbReference type="GO" id="GO:0030295">
    <property type="term" value="F:protein kinase activator activity"/>
    <property type="evidence" value="ECO:0007669"/>
    <property type="project" value="TreeGrafter"/>
</dbReference>
<dbReference type="Gene3D" id="6.10.340.10">
    <property type="match status" value="1"/>
</dbReference>
<evidence type="ECO:0000256" key="4">
    <source>
        <dbReference type="ARBA" id="ARBA00022553"/>
    </source>
</evidence>
<dbReference type="PANTHER" id="PTHR42878">
    <property type="entry name" value="TWO-COMPONENT HISTIDINE KINASE"/>
    <property type="match status" value="1"/>
</dbReference>
<comment type="catalytic activity">
    <reaction evidence="1">
        <text>ATP + protein L-histidine = ADP + protein N-phospho-L-histidine.</text>
        <dbReference type="EC" id="2.7.13.3"/>
    </reaction>
</comment>
<dbReference type="Pfam" id="PF02518">
    <property type="entry name" value="HATPase_c"/>
    <property type="match status" value="1"/>
</dbReference>
<evidence type="ECO:0000256" key="3">
    <source>
        <dbReference type="ARBA" id="ARBA00012438"/>
    </source>
</evidence>
<feature type="transmembrane region" description="Helical" evidence="10">
    <location>
        <begin position="152"/>
        <end position="171"/>
    </location>
</feature>
<dbReference type="InterPro" id="IPR050351">
    <property type="entry name" value="BphY/WalK/GraS-like"/>
</dbReference>
<dbReference type="InterPro" id="IPR005467">
    <property type="entry name" value="His_kinase_dom"/>
</dbReference>
<reference evidence="13 14" key="1">
    <citation type="journal article" date="1992" name="Int. J. Syst. Bacteriol.">
        <title>Sphingobacterium antarcticus sp. nov. a Psychrotrophic Bacterium from the Soils of Schirmacher Oasis, Antarctica.</title>
        <authorList>
            <person name="Shivaji S."/>
            <person name="Ray M.K."/>
            <person name="Rao N.S."/>
            <person name="Saiserr L."/>
            <person name="Jagannadham M.V."/>
            <person name="Kumar G.S."/>
            <person name="Reddy G."/>
            <person name="Bhargava P.M."/>
        </authorList>
    </citation>
    <scope>NUCLEOTIDE SEQUENCE [LARGE SCALE GENOMIC DNA]</scope>
    <source>
        <strain evidence="13 14">4BY</strain>
    </source>
</reference>
<evidence type="ECO:0000256" key="7">
    <source>
        <dbReference type="ARBA" id="ARBA00022777"/>
    </source>
</evidence>
<evidence type="ECO:0000313" key="13">
    <source>
        <dbReference type="EMBL" id="KEQ29614.1"/>
    </source>
</evidence>
<dbReference type="Proteomes" id="UP000028007">
    <property type="component" value="Unassembled WGS sequence"/>
</dbReference>
<dbReference type="CDD" id="cd06225">
    <property type="entry name" value="HAMP"/>
    <property type="match status" value="1"/>
</dbReference>
<dbReference type="PROSITE" id="PS50885">
    <property type="entry name" value="HAMP"/>
    <property type="match status" value="1"/>
</dbReference>
<dbReference type="EMBL" id="JNFF01000069">
    <property type="protein sequence ID" value="KEQ29614.1"/>
    <property type="molecule type" value="Genomic_DNA"/>
</dbReference>
<dbReference type="SMART" id="SM00387">
    <property type="entry name" value="HATPase_c"/>
    <property type="match status" value="1"/>
</dbReference>
<evidence type="ECO:0000256" key="9">
    <source>
        <dbReference type="ARBA" id="ARBA00023012"/>
    </source>
</evidence>